<dbReference type="EMBL" id="JAGSMN010001034">
    <property type="protein sequence ID" value="MBR7677696.1"/>
    <property type="molecule type" value="Genomic_DNA"/>
</dbReference>
<dbReference type="SUPFAM" id="SSF161098">
    <property type="entry name" value="MetI-like"/>
    <property type="match status" value="1"/>
</dbReference>
<reference evidence="10" key="1">
    <citation type="submission" date="2021-04" db="EMBL/GenBank/DDBJ databases">
        <title>Sequencing of actinobacteria type strains.</title>
        <authorList>
            <person name="Nguyen G.-S."/>
            <person name="Wentzel A."/>
        </authorList>
    </citation>
    <scope>NUCLEOTIDE SEQUENCE</scope>
    <source>
        <strain evidence="10">DSM 42095</strain>
    </source>
</reference>
<organism evidence="10 11">
    <name type="scientific">Streptomyces daliensis</name>
    <dbReference type="NCBI Taxonomy" id="299421"/>
    <lineage>
        <taxon>Bacteria</taxon>
        <taxon>Bacillati</taxon>
        <taxon>Actinomycetota</taxon>
        <taxon>Actinomycetes</taxon>
        <taxon>Kitasatosporales</taxon>
        <taxon>Streptomycetaceae</taxon>
        <taxon>Streptomyces</taxon>
    </lineage>
</organism>
<feature type="domain" description="ABC transmembrane type-1" evidence="9">
    <location>
        <begin position="105"/>
        <end position="314"/>
    </location>
</feature>
<dbReference type="Proteomes" id="UP000675554">
    <property type="component" value="Unassembled WGS sequence"/>
</dbReference>
<keyword evidence="5 7" id="KW-1133">Transmembrane helix</keyword>
<evidence type="ECO:0000256" key="8">
    <source>
        <dbReference type="SAM" id="MobiDB-lite"/>
    </source>
</evidence>
<sequence>MRAAGRRFARAPRSLVRVLLVSGTVFLLSSALTFGLGALSGANPAAAVLGETATPADIARMNHEFGLDRPLVVQYLSWLGNAFTGDLGRSWFTTIPVADSIAQALPVDLSIAGLALLIAVLLGGGAGIAAALRPGSRLDRTVTAACTLLGTLPGFVVAIVLVTVFSLKLGLLPAGGYVPLDVDPVRWLTFTIMPAAALSLEAAAAIARQLRTSLVGTLQENFVTGAVMRGLSARRVLFGHALRNAAAPALTALGMSVPMLLGGAVVTQQIFALPGLAQLALQSAEQHDIPVIQGTLLVTIAVVLVVNIAVNALLLALNPTARRRGATARASDADGATGRENGRGDAS</sequence>
<feature type="compositionally biased region" description="Low complexity" evidence="8">
    <location>
        <begin position="327"/>
        <end position="339"/>
    </location>
</feature>
<evidence type="ECO:0000256" key="3">
    <source>
        <dbReference type="ARBA" id="ARBA00022475"/>
    </source>
</evidence>
<evidence type="ECO:0000259" key="9">
    <source>
        <dbReference type="PROSITE" id="PS50928"/>
    </source>
</evidence>
<dbReference type="AlphaFoldDB" id="A0A8T4IZC6"/>
<keyword evidence="4 7" id="KW-0812">Transmembrane</keyword>
<dbReference type="Pfam" id="PF00528">
    <property type="entry name" value="BPD_transp_1"/>
    <property type="match status" value="1"/>
</dbReference>
<keyword evidence="3" id="KW-1003">Cell membrane</keyword>
<evidence type="ECO:0000313" key="11">
    <source>
        <dbReference type="Proteomes" id="UP000675554"/>
    </source>
</evidence>
<dbReference type="PANTHER" id="PTHR43163">
    <property type="entry name" value="DIPEPTIDE TRANSPORT SYSTEM PERMEASE PROTEIN DPPB-RELATED"/>
    <property type="match status" value="1"/>
</dbReference>
<gene>
    <name evidence="10" type="ORF">KDA82_32850</name>
</gene>
<comment type="subcellular location">
    <subcellularLocation>
        <location evidence="1 7">Cell membrane</location>
        <topology evidence="1 7">Multi-pass membrane protein</topology>
    </subcellularLocation>
</comment>
<feature type="region of interest" description="Disordered" evidence="8">
    <location>
        <begin position="326"/>
        <end position="347"/>
    </location>
</feature>
<feature type="transmembrane region" description="Helical" evidence="7">
    <location>
        <begin position="291"/>
        <end position="317"/>
    </location>
</feature>
<dbReference type="PROSITE" id="PS50928">
    <property type="entry name" value="ABC_TM1"/>
    <property type="match status" value="1"/>
</dbReference>
<protein>
    <submittedName>
        <fullName evidence="10">ABC transporter permease</fullName>
    </submittedName>
</protein>
<keyword evidence="2 7" id="KW-0813">Transport</keyword>
<evidence type="ECO:0000256" key="1">
    <source>
        <dbReference type="ARBA" id="ARBA00004651"/>
    </source>
</evidence>
<dbReference type="PANTHER" id="PTHR43163:SF3">
    <property type="entry name" value="PEPTIDE ABC TRANSPORTER PERMEASE PROTEIN"/>
    <property type="match status" value="1"/>
</dbReference>
<dbReference type="GO" id="GO:0005886">
    <property type="term" value="C:plasma membrane"/>
    <property type="evidence" value="ECO:0007669"/>
    <property type="project" value="UniProtKB-SubCell"/>
</dbReference>
<dbReference type="InterPro" id="IPR035906">
    <property type="entry name" value="MetI-like_sf"/>
</dbReference>
<accession>A0A8T4IZC6</accession>
<evidence type="ECO:0000256" key="4">
    <source>
        <dbReference type="ARBA" id="ARBA00022692"/>
    </source>
</evidence>
<feature type="transmembrane region" description="Helical" evidence="7">
    <location>
        <begin position="187"/>
        <end position="207"/>
    </location>
</feature>
<feature type="transmembrane region" description="Helical" evidence="7">
    <location>
        <begin position="144"/>
        <end position="167"/>
    </location>
</feature>
<dbReference type="GO" id="GO:0055085">
    <property type="term" value="P:transmembrane transport"/>
    <property type="evidence" value="ECO:0007669"/>
    <property type="project" value="InterPro"/>
</dbReference>
<dbReference type="CDD" id="cd06261">
    <property type="entry name" value="TM_PBP2"/>
    <property type="match status" value="1"/>
</dbReference>
<dbReference type="Pfam" id="PF19300">
    <property type="entry name" value="BPD_transp_1_N"/>
    <property type="match status" value="1"/>
</dbReference>
<feature type="transmembrane region" description="Helical" evidence="7">
    <location>
        <begin position="109"/>
        <end position="132"/>
    </location>
</feature>
<evidence type="ECO:0000256" key="6">
    <source>
        <dbReference type="ARBA" id="ARBA00023136"/>
    </source>
</evidence>
<feature type="transmembrane region" description="Helical" evidence="7">
    <location>
        <begin position="245"/>
        <end position="271"/>
    </location>
</feature>
<dbReference type="Gene3D" id="1.10.3720.10">
    <property type="entry name" value="MetI-like"/>
    <property type="match status" value="1"/>
</dbReference>
<proteinExistence type="inferred from homology"/>
<keyword evidence="6 7" id="KW-0472">Membrane</keyword>
<dbReference type="InterPro" id="IPR000515">
    <property type="entry name" value="MetI-like"/>
</dbReference>
<dbReference type="InterPro" id="IPR045621">
    <property type="entry name" value="BPD_transp_1_N"/>
</dbReference>
<comment type="similarity">
    <text evidence="7">Belongs to the binding-protein-dependent transport system permease family.</text>
</comment>
<comment type="caution">
    <text evidence="10">The sequence shown here is derived from an EMBL/GenBank/DDBJ whole genome shotgun (WGS) entry which is preliminary data.</text>
</comment>
<evidence type="ECO:0000256" key="2">
    <source>
        <dbReference type="ARBA" id="ARBA00022448"/>
    </source>
</evidence>
<keyword evidence="11" id="KW-1185">Reference proteome</keyword>
<name>A0A8T4IZC6_9ACTN</name>
<evidence type="ECO:0000313" key="10">
    <source>
        <dbReference type="EMBL" id="MBR7677696.1"/>
    </source>
</evidence>
<evidence type="ECO:0000256" key="7">
    <source>
        <dbReference type="RuleBase" id="RU363032"/>
    </source>
</evidence>
<evidence type="ECO:0000256" key="5">
    <source>
        <dbReference type="ARBA" id="ARBA00022989"/>
    </source>
</evidence>